<evidence type="ECO:0000313" key="2">
    <source>
        <dbReference type="EMBL" id="CUS96591.1"/>
    </source>
</evidence>
<evidence type="ECO:0000313" key="3">
    <source>
        <dbReference type="Proteomes" id="UP000199197"/>
    </source>
</evidence>
<dbReference type="RefSeq" id="WP_092346932.1">
    <property type="nucleotide sequence ID" value="NZ_CZVW01000002.1"/>
</dbReference>
<keyword evidence="1" id="KW-0472">Membrane</keyword>
<dbReference type="AlphaFoldDB" id="A0A0P1MM09"/>
<feature type="transmembrane region" description="Helical" evidence="1">
    <location>
        <begin position="121"/>
        <end position="139"/>
    </location>
</feature>
<keyword evidence="3" id="KW-1185">Reference proteome</keyword>
<organism evidence="2 3">
    <name type="scientific">Candidatus Chryseopegocella kryptomonas</name>
    <dbReference type="NCBI Taxonomy" id="1633643"/>
    <lineage>
        <taxon>Bacteria</taxon>
        <taxon>Pseudomonadati</taxon>
        <taxon>Candidatus Kryptoniota</taxon>
        <taxon>Candidatus Chryseopegocella</taxon>
    </lineage>
</organism>
<evidence type="ECO:0000256" key="1">
    <source>
        <dbReference type="SAM" id="Phobius"/>
    </source>
</evidence>
<proteinExistence type="predicted"/>
<feature type="transmembrane region" description="Helical" evidence="1">
    <location>
        <begin position="151"/>
        <end position="177"/>
    </location>
</feature>
<accession>A0A0P1MM09</accession>
<reference evidence="3" key="1">
    <citation type="submission" date="2015-11" db="EMBL/GenBank/DDBJ databases">
        <authorList>
            <person name="Varghese N."/>
        </authorList>
    </citation>
    <scope>NUCLEOTIDE SEQUENCE [LARGE SCALE GENOMIC DNA]</scope>
    <source>
        <strain evidence="3">JGI-23</strain>
    </source>
</reference>
<protein>
    <submittedName>
        <fullName evidence="2">Uncharacterized protein</fullName>
    </submittedName>
</protein>
<dbReference type="EMBL" id="CZVW01000002">
    <property type="protein sequence ID" value="CUS96591.1"/>
    <property type="molecule type" value="Genomic_DNA"/>
</dbReference>
<keyword evidence="1" id="KW-0812">Transmembrane</keyword>
<sequence length="215" mass="23814">MIEGNTQNIATTIRGKYQILKSIAENPGKELKIGYESPSGYGILRISFVKDNLASYPHLKIINERTGEIANILWGMDGIYPSIKFVDSKGKTITKNGYELEFPLKLKNLPSTNSTLSARDWLLIGLKVFAVALAIWLGLSISKLVISALSFLAFNALVIGLLIVSLSVVIPLVKWILDVMGITFDDVISIFEQTIDLIVSTLLSIVDYLTNYFKK</sequence>
<dbReference type="OrthoDB" id="9966970at2"/>
<gene>
    <name evidence="2" type="ORF">JGI23_00143</name>
</gene>
<name>A0A0P1MM09_9BACT</name>
<keyword evidence="1" id="KW-1133">Transmembrane helix</keyword>
<dbReference type="Proteomes" id="UP000199197">
    <property type="component" value="Unassembled WGS sequence"/>
</dbReference>